<accession>A0ABY9JSQ8</accession>
<dbReference type="RefSeq" id="WP_306019736.1">
    <property type="nucleotide sequence ID" value="NZ_CP129013.1"/>
</dbReference>
<feature type="transmembrane region" description="Helical" evidence="1">
    <location>
        <begin position="20"/>
        <end position="38"/>
    </location>
</feature>
<keyword evidence="3" id="KW-1185">Reference proteome</keyword>
<keyword evidence="1" id="KW-0472">Membrane</keyword>
<gene>
    <name evidence="2" type="ORF">LC087_17270</name>
</gene>
<sequence length="70" mass="8135">MLFIYLAFSPLLMNMMDLEYYLWAQEIIFILAAIPIYIDYKSQNKKAISIFILLIMIVSVIISEAVSIIN</sequence>
<dbReference type="EMBL" id="CP129013">
    <property type="protein sequence ID" value="WLR42429.1"/>
    <property type="molecule type" value="Genomic_DNA"/>
</dbReference>
<keyword evidence="1" id="KW-1133">Transmembrane helix</keyword>
<name>A0ABY9JSQ8_9BACI</name>
<evidence type="ECO:0000313" key="2">
    <source>
        <dbReference type="EMBL" id="WLR42429.1"/>
    </source>
</evidence>
<keyword evidence="1" id="KW-0812">Transmembrane</keyword>
<evidence type="ECO:0000313" key="3">
    <source>
        <dbReference type="Proteomes" id="UP001197974"/>
    </source>
</evidence>
<evidence type="ECO:0000256" key="1">
    <source>
        <dbReference type="SAM" id="Phobius"/>
    </source>
</evidence>
<dbReference type="Proteomes" id="UP001197974">
    <property type="component" value="Chromosome"/>
</dbReference>
<protein>
    <submittedName>
        <fullName evidence="2">Uncharacterized protein</fullName>
    </submittedName>
</protein>
<reference evidence="2 3" key="1">
    <citation type="submission" date="2023-06" db="EMBL/GenBank/DDBJ databases">
        <title>Five Gram-positive bacteria isolated from mangrove sediments in Shenzhen, Guangdong, China.</title>
        <authorList>
            <person name="Yu S."/>
            <person name="Zheng W."/>
            <person name="Huang Y."/>
        </authorList>
    </citation>
    <scope>NUCLEOTIDE SEQUENCE [LARGE SCALE GENOMIC DNA]</scope>
    <source>
        <strain evidence="2 3">SaN35-3</strain>
    </source>
</reference>
<organism evidence="2 3">
    <name type="scientific">Bacillus carboniphilus</name>
    <dbReference type="NCBI Taxonomy" id="86663"/>
    <lineage>
        <taxon>Bacteria</taxon>
        <taxon>Bacillati</taxon>
        <taxon>Bacillota</taxon>
        <taxon>Bacilli</taxon>
        <taxon>Bacillales</taxon>
        <taxon>Bacillaceae</taxon>
        <taxon>Bacillus</taxon>
    </lineage>
</organism>
<proteinExistence type="predicted"/>
<feature type="transmembrane region" description="Helical" evidence="1">
    <location>
        <begin position="50"/>
        <end position="69"/>
    </location>
</feature>